<evidence type="ECO:0000256" key="3">
    <source>
        <dbReference type="ARBA" id="ARBA00022679"/>
    </source>
</evidence>
<comment type="catalytic activity">
    <reaction evidence="5 6">
        <text>D-glucosamine 6-phosphate + acetyl-CoA = N-acetyl-D-glucosamine 6-phosphate + CoA + H(+)</text>
        <dbReference type="Rhea" id="RHEA:10292"/>
        <dbReference type="ChEBI" id="CHEBI:15378"/>
        <dbReference type="ChEBI" id="CHEBI:57287"/>
        <dbReference type="ChEBI" id="CHEBI:57288"/>
        <dbReference type="ChEBI" id="CHEBI:57513"/>
        <dbReference type="ChEBI" id="CHEBI:58725"/>
        <dbReference type="EC" id="2.3.1.4"/>
    </reaction>
</comment>
<sequence>MMSNIQENGYNDTYLFDPEVFLRIDESKFKSDYKNDVTPLKPGVNLQIRPLRLGDFDKGFLDLLKELTVVGDVSQEQFITQFNKMKACSDTYYITVIEDTSKSQIIGTATLVMEKKFIHQATARARIEDVVVGNDYRGLQLGKVLVDLLVCLSQVLGCYKVSLECKEHNVKFYAMFGFEKSPEQNFMQIRFFD</sequence>
<dbReference type="InterPro" id="IPR016181">
    <property type="entry name" value="Acyl_CoA_acyltransferase"/>
</dbReference>
<reference evidence="8 9" key="1">
    <citation type="submission" date="2024-04" db="EMBL/GenBank/DDBJ databases">
        <authorList>
            <consortium name="Genoscope - CEA"/>
            <person name="William W."/>
        </authorList>
    </citation>
    <scope>NUCLEOTIDE SEQUENCE [LARGE SCALE GENOMIC DNA]</scope>
</reference>
<evidence type="ECO:0000256" key="2">
    <source>
        <dbReference type="ARBA" id="ARBA00006048"/>
    </source>
</evidence>
<proteinExistence type="inferred from homology"/>
<dbReference type="PROSITE" id="PS51186">
    <property type="entry name" value="GNAT"/>
    <property type="match status" value="1"/>
</dbReference>
<evidence type="ECO:0000256" key="4">
    <source>
        <dbReference type="ARBA" id="ARBA00023315"/>
    </source>
</evidence>
<dbReference type="PANTHER" id="PTHR13355:SF11">
    <property type="entry name" value="GLUCOSAMINE 6-PHOSPHATE N-ACETYLTRANSFERASE"/>
    <property type="match status" value="1"/>
</dbReference>
<dbReference type="Gene3D" id="3.40.630.30">
    <property type="match status" value="1"/>
</dbReference>
<keyword evidence="4 6" id="KW-0012">Acyltransferase</keyword>
<protein>
    <recommendedName>
        <fullName evidence="6">Glucosamine 6-phosphate N-acetyltransferase</fullName>
        <ecNumber evidence="6">2.3.1.4</ecNumber>
    </recommendedName>
</protein>
<evidence type="ECO:0000256" key="5">
    <source>
        <dbReference type="ARBA" id="ARBA00048964"/>
    </source>
</evidence>
<dbReference type="Pfam" id="PF00583">
    <property type="entry name" value="Acetyltransf_1"/>
    <property type="match status" value="1"/>
</dbReference>
<evidence type="ECO:0000259" key="7">
    <source>
        <dbReference type="PROSITE" id="PS51186"/>
    </source>
</evidence>
<evidence type="ECO:0000256" key="1">
    <source>
        <dbReference type="ARBA" id="ARBA00004832"/>
    </source>
</evidence>
<evidence type="ECO:0000313" key="8">
    <source>
        <dbReference type="EMBL" id="CAL1528420.1"/>
    </source>
</evidence>
<dbReference type="EMBL" id="CAXITT010000032">
    <property type="protein sequence ID" value="CAL1528420.1"/>
    <property type="molecule type" value="Genomic_DNA"/>
</dbReference>
<organism evidence="8 9">
    <name type="scientific">Lymnaea stagnalis</name>
    <name type="common">Great pond snail</name>
    <name type="synonym">Helix stagnalis</name>
    <dbReference type="NCBI Taxonomy" id="6523"/>
    <lineage>
        <taxon>Eukaryota</taxon>
        <taxon>Metazoa</taxon>
        <taxon>Spiralia</taxon>
        <taxon>Lophotrochozoa</taxon>
        <taxon>Mollusca</taxon>
        <taxon>Gastropoda</taxon>
        <taxon>Heterobranchia</taxon>
        <taxon>Euthyneura</taxon>
        <taxon>Panpulmonata</taxon>
        <taxon>Hygrophila</taxon>
        <taxon>Lymnaeoidea</taxon>
        <taxon>Lymnaeidae</taxon>
        <taxon>Lymnaea</taxon>
    </lineage>
</organism>
<comment type="similarity">
    <text evidence="2 6">Belongs to the acetyltransferase family. GNA1 subfamily.</text>
</comment>
<dbReference type="PANTHER" id="PTHR13355">
    <property type="entry name" value="GLUCOSAMINE 6-PHOSPHATE N-ACETYLTRANSFERASE"/>
    <property type="match status" value="1"/>
</dbReference>
<keyword evidence="9" id="KW-1185">Reference proteome</keyword>
<dbReference type="AlphaFoldDB" id="A0AAV2H494"/>
<gene>
    <name evidence="8" type="ORF">GSLYS_00002590001</name>
</gene>
<keyword evidence="3 6" id="KW-0808">Transferase</keyword>
<feature type="domain" description="N-acetyltransferase" evidence="7">
    <location>
        <begin position="46"/>
        <end position="193"/>
    </location>
</feature>
<evidence type="ECO:0000313" key="9">
    <source>
        <dbReference type="Proteomes" id="UP001497497"/>
    </source>
</evidence>
<dbReference type="InterPro" id="IPR000182">
    <property type="entry name" value="GNAT_dom"/>
</dbReference>
<dbReference type="GO" id="GO:0006048">
    <property type="term" value="P:UDP-N-acetylglucosamine biosynthetic process"/>
    <property type="evidence" value="ECO:0007669"/>
    <property type="project" value="UniProtKB-UniRule"/>
</dbReference>
<dbReference type="FunFam" id="3.40.630.30:FF:000043">
    <property type="entry name" value="Glucosamine 6-phosphate N-acetyltransferase"/>
    <property type="match status" value="1"/>
</dbReference>
<evidence type="ECO:0000256" key="6">
    <source>
        <dbReference type="RuleBase" id="RU365086"/>
    </source>
</evidence>
<dbReference type="EC" id="2.3.1.4" evidence="6"/>
<dbReference type="CDD" id="cd04301">
    <property type="entry name" value="NAT_SF"/>
    <property type="match status" value="1"/>
</dbReference>
<comment type="pathway">
    <text evidence="1 6">Nucleotide-sugar biosynthesis; UDP-N-acetyl-alpha-D-glucosamine biosynthesis; N-acetyl-alpha-D-glucosamine 1-phosphate from alpha-D-glucosamine 6-phosphate (route I): step 1/2.</text>
</comment>
<dbReference type="GO" id="GO:0004343">
    <property type="term" value="F:glucosamine 6-phosphate N-acetyltransferase activity"/>
    <property type="evidence" value="ECO:0007669"/>
    <property type="project" value="UniProtKB-UniRule"/>
</dbReference>
<accession>A0AAV2H494</accession>
<dbReference type="InterPro" id="IPR039143">
    <property type="entry name" value="GNPNAT1-like"/>
</dbReference>
<dbReference type="SUPFAM" id="SSF55729">
    <property type="entry name" value="Acyl-CoA N-acyltransferases (Nat)"/>
    <property type="match status" value="1"/>
</dbReference>
<name>A0AAV2H494_LYMST</name>
<comment type="caution">
    <text evidence="8">The sequence shown here is derived from an EMBL/GenBank/DDBJ whole genome shotgun (WGS) entry which is preliminary data.</text>
</comment>
<dbReference type="Proteomes" id="UP001497497">
    <property type="component" value="Unassembled WGS sequence"/>
</dbReference>